<name>A0A1H7L201_9BURK</name>
<gene>
    <name evidence="1" type="ORF">SAMN05192542_104145</name>
</gene>
<organism evidence="1 2">
    <name type="scientific">Paraburkholderia caballeronis</name>
    <dbReference type="NCBI Taxonomy" id="416943"/>
    <lineage>
        <taxon>Bacteria</taxon>
        <taxon>Pseudomonadati</taxon>
        <taxon>Pseudomonadota</taxon>
        <taxon>Betaproteobacteria</taxon>
        <taxon>Burkholderiales</taxon>
        <taxon>Burkholderiaceae</taxon>
        <taxon>Paraburkholderia</taxon>
    </lineage>
</organism>
<reference evidence="2" key="1">
    <citation type="submission" date="2016-10" db="EMBL/GenBank/DDBJ databases">
        <authorList>
            <person name="Varghese N."/>
            <person name="Submissions S."/>
        </authorList>
    </citation>
    <scope>NUCLEOTIDE SEQUENCE [LARGE SCALE GENOMIC DNA]</scope>
    <source>
        <strain evidence="2">LMG 26416</strain>
    </source>
</reference>
<dbReference type="AlphaFoldDB" id="A0A1H7L201"/>
<evidence type="ECO:0008006" key="3">
    <source>
        <dbReference type="Google" id="ProtNLM"/>
    </source>
</evidence>
<evidence type="ECO:0000313" key="2">
    <source>
        <dbReference type="Proteomes" id="UP000199120"/>
    </source>
</evidence>
<dbReference type="EMBL" id="FOAJ01000004">
    <property type="protein sequence ID" value="SEK92820.1"/>
    <property type="molecule type" value="Genomic_DNA"/>
</dbReference>
<sequence>MALLNPSSTLTEIVTTTLRNRTGKLADNVTKNNALLFRLRRRGNVKPVSGGRTIVQELEYAENGTFKRYSGYEALNISPSDVFTGAEFNYAQAAVAISISGLEQLQNSGEDAIIDLLESRIRNAEKTLVNNIALDCYSDGTADGGRQIGGLALLVSSTPTTGVVGGIDASTAIGAFWRNTAFSAATDGGAAATSANIQSYMNRIYVQQVRGTDKPDLIIADNNYYRLYLESLQAIQRITSDEMAQAGFDSLKYMQADVVLDGGFGGGAPTNTMQFLNTDYIYFRPHTDRNFAPIGDDRFAVNQDAMVKLVGFAGNMTVSNRRLQAVLGA</sequence>
<dbReference type="STRING" id="416943.SAMN05445871_4034"/>
<dbReference type="Proteomes" id="UP000199120">
    <property type="component" value="Unassembled WGS sequence"/>
</dbReference>
<evidence type="ECO:0000313" key="1">
    <source>
        <dbReference type="EMBL" id="SEK92820.1"/>
    </source>
</evidence>
<proteinExistence type="predicted"/>
<keyword evidence="2" id="KW-1185">Reference proteome</keyword>
<accession>A0A1H7L201</accession>
<dbReference type="InterPro" id="IPR049718">
    <property type="entry name" value="AKO59007-like"/>
</dbReference>
<dbReference type="NCBIfam" id="NF033394">
    <property type="entry name" value="capsid_maj_Podo"/>
    <property type="match status" value="1"/>
</dbReference>
<dbReference type="RefSeq" id="WP_090548082.1">
    <property type="nucleotide sequence ID" value="NZ_FNSR01000002.1"/>
</dbReference>
<dbReference type="OrthoDB" id="9134310at2"/>
<protein>
    <recommendedName>
        <fullName evidence="3">Phage major capsid protein, HK97 family</fullName>
    </recommendedName>
</protein>